<dbReference type="EMBL" id="QYUL01000001">
    <property type="protein sequence ID" value="RJF84810.1"/>
    <property type="molecule type" value="Genomic_DNA"/>
</dbReference>
<sequence length="143" mass="15822">MVHEDGGRALARRRFGLRWRARLHHPGVLVEAYAEVQEMATSPSASPARFWVQRLNSRLADIKDHVPFLASGSVYVVSVVGGRMAMLGELFFEFGCRDERALYLDVRDWLIACAQGGNGSPGPFAPPRHAARQQRVPAINAVV</sequence>
<organism evidence="1 2">
    <name type="scientific">Azospirillum cavernae</name>
    <dbReference type="NCBI Taxonomy" id="2320860"/>
    <lineage>
        <taxon>Bacteria</taxon>
        <taxon>Pseudomonadati</taxon>
        <taxon>Pseudomonadota</taxon>
        <taxon>Alphaproteobacteria</taxon>
        <taxon>Rhodospirillales</taxon>
        <taxon>Azospirillaceae</taxon>
        <taxon>Azospirillum</taxon>
    </lineage>
</organism>
<dbReference type="Proteomes" id="UP000283458">
    <property type="component" value="Unassembled WGS sequence"/>
</dbReference>
<name>A0A418W454_9PROT</name>
<comment type="caution">
    <text evidence="1">The sequence shown here is derived from an EMBL/GenBank/DDBJ whole genome shotgun (WGS) entry which is preliminary data.</text>
</comment>
<proteinExistence type="predicted"/>
<protein>
    <submittedName>
        <fullName evidence="1">Uncharacterized protein</fullName>
    </submittedName>
</protein>
<evidence type="ECO:0000313" key="1">
    <source>
        <dbReference type="EMBL" id="RJF84810.1"/>
    </source>
</evidence>
<dbReference type="AlphaFoldDB" id="A0A418W454"/>
<reference evidence="1 2" key="1">
    <citation type="submission" date="2018-09" db="EMBL/GenBank/DDBJ databases">
        <authorList>
            <person name="Zhu H."/>
        </authorList>
    </citation>
    <scope>NUCLEOTIDE SEQUENCE [LARGE SCALE GENOMIC DNA]</scope>
    <source>
        <strain evidence="1 2">K2W22B-5</strain>
    </source>
</reference>
<evidence type="ECO:0000313" key="2">
    <source>
        <dbReference type="Proteomes" id="UP000283458"/>
    </source>
</evidence>
<accession>A0A418W454</accession>
<gene>
    <name evidence="1" type="ORF">D3877_10025</name>
</gene>
<keyword evidence="2" id="KW-1185">Reference proteome</keyword>